<name>A6G0V6_9BACT</name>
<organism evidence="2 3">
    <name type="scientific">Plesiocystis pacifica SIR-1</name>
    <dbReference type="NCBI Taxonomy" id="391625"/>
    <lineage>
        <taxon>Bacteria</taxon>
        <taxon>Pseudomonadati</taxon>
        <taxon>Myxococcota</taxon>
        <taxon>Polyangia</taxon>
        <taxon>Nannocystales</taxon>
        <taxon>Nannocystaceae</taxon>
        <taxon>Plesiocystis</taxon>
    </lineage>
</organism>
<keyword evidence="3" id="KW-1185">Reference proteome</keyword>
<evidence type="ECO:0000313" key="2">
    <source>
        <dbReference type="EMBL" id="EDM80494.1"/>
    </source>
</evidence>
<accession>A6G0V6</accession>
<reference evidence="2 3" key="1">
    <citation type="submission" date="2007-06" db="EMBL/GenBank/DDBJ databases">
        <authorList>
            <person name="Shimkets L."/>
            <person name="Ferriera S."/>
            <person name="Johnson J."/>
            <person name="Kravitz S."/>
            <person name="Beeson K."/>
            <person name="Sutton G."/>
            <person name="Rogers Y.-H."/>
            <person name="Friedman R."/>
            <person name="Frazier M."/>
            <person name="Venter J.C."/>
        </authorList>
    </citation>
    <scope>NUCLEOTIDE SEQUENCE [LARGE SCALE GENOMIC DNA]</scope>
    <source>
        <strain evidence="2 3">SIR-1</strain>
    </source>
</reference>
<evidence type="ECO:0000313" key="3">
    <source>
        <dbReference type="Proteomes" id="UP000005801"/>
    </source>
</evidence>
<feature type="chain" id="PRO_5002694980" evidence="1">
    <location>
        <begin position="21"/>
        <end position="207"/>
    </location>
</feature>
<proteinExistence type="predicted"/>
<dbReference type="AlphaFoldDB" id="A6G0V6"/>
<dbReference type="Proteomes" id="UP000005801">
    <property type="component" value="Unassembled WGS sequence"/>
</dbReference>
<feature type="signal peptide" evidence="1">
    <location>
        <begin position="1"/>
        <end position="20"/>
    </location>
</feature>
<gene>
    <name evidence="2" type="ORF">PPSIR1_41824</name>
</gene>
<dbReference type="STRING" id="391625.PPSIR1_41824"/>
<dbReference type="EMBL" id="ABCS01000010">
    <property type="protein sequence ID" value="EDM80494.1"/>
    <property type="molecule type" value="Genomic_DNA"/>
</dbReference>
<evidence type="ECO:0000256" key="1">
    <source>
        <dbReference type="SAM" id="SignalP"/>
    </source>
</evidence>
<sequence length="207" mass="21813">MTSRPLSRLALAGLAAAALASTACSKSPTPAEAPAPERSSVTPAQVCDRMLVMMQSELSAEGAALPEADLDRFRGECIADATNEQTYAPESYALSSKCVMESMTLAQVLTCTGAEEGAPQPKGGGGAVSAGRDKQADCEALGRKFYEFFLIEAKQEPEFADYPEEILREGAAAGMQEVIDQCMIADLDPASVECALAARNMAEMEEC</sequence>
<dbReference type="PROSITE" id="PS51257">
    <property type="entry name" value="PROKAR_LIPOPROTEIN"/>
    <property type="match status" value="1"/>
</dbReference>
<dbReference type="RefSeq" id="WP_006970355.1">
    <property type="nucleotide sequence ID" value="NZ_ABCS01000010.1"/>
</dbReference>
<keyword evidence="1" id="KW-0732">Signal</keyword>
<comment type="caution">
    <text evidence="2">The sequence shown here is derived from an EMBL/GenBank/DDBJ whole genome shotgun (WGS) entry which is preliminary data.</text>
</comment>
<protein>
    <submittedName>
        <fullName evidence="2">Uncharacterized protein</fullName>
    </submittedName>
</protein>